<dbReference type="PANTHER" id="PTHR12655:SF0">
    <property type="entry name" value="ACYL-COENZYME A THIOESTERASE 9, MITOCHONDRIAL"/>
    <property type="match status" value="1"/>
</dbReference>
<keyword evidence="7" id="KW-1185">Reference proteome</keyword>
<evidence type="ECO:0000313" key="7">
    <source>
        <dbReference type="Proteomes" id="UP000613177"/>
    </source>
</evidence>
<dbReference type="FunFam" id="3.10.129.10:FF:000012">
    <property type="entry name" value="Acyl-coenzyme A thioesterase 9, mitochondrial"/>
    <property type="match status" value="1"/>
</dbReference>
<evidence type="ECO:0000259" key="5">
    <source>
        <dbReference type="PROSITE" id="PS51770"/>
    </source>
</evidence>
<evidence type="ECO:0000256" key="2">
    <source>
        <dbReference type="ARBA" id="ARBA00022737"/>
    </source>
</evidence>
<evidence type="ECO:0000256" key="1">
    <source>
        <dbReference type="ARBA" id="ARBA00010458"/>
    </source>
</evidence>
<evidence type="ECO:0000256" key="3">
    <source>
        <dbReference type="ARBA" id="ARBA00022801"/>
    </source>
</evidence>
<dbReference type="Gene3D" id="3.10.129.10">
    <property type="entry name" value="Hotdog Thioesterase"/>
    <property type="match status" value="2"/>
</dbReference>
<comment type="similarity">
    <text evidence="1">Belongs to the acyl coenzyme A hydrolase family.</text>
</comment>
<dbReference type="GO" id="GO:0005739">
    <property type="term" value="C:mitochondrion"/>
    <property type="evidence" value="ECO:0007669"/>
    <property type="project" value="TreeGrafter"/>
</dbReference>
<protein>
    <recommendedName>
        <fullName evidence="5">HotDog ACOT-type domain-containing protein</fullName>
    </recommendedName>
</protein>
<dbReference type="EMBL" id="JAEPRE010000004">
    <property type="protein sequence ID" value="KAG2237568.1"/>
    <property type="molecule type" value="Genomic_DNA"/>
</dbReference>
<dbReference type="InterPro" id="IPR033120">
    <property type="entry name" value="HOTDOG_ACOT"/>
</dbReference>
<dbReference type="Proteomes" id="UP000613177">
    <property type="component" value="Unassembled WGS sequence"/>
</dbReference>
<proteinExistence type="inferred from homology"/>
<organism evidence="6 7">
    <name type="scientific">Thamnidium elegans</name>
    <dbReference type="NCBI Taxonomy" id="101142"/>
    <lineage>
        <taxon>Eukaryota</taxon>
        <taxon>Fungi</taxon>
        <taxon>Fungi incertae sedis</taxon>
        <taxon>Mucoromycota</taxon>
        <taxon>Mucoromycotina</taxon>
        <taxon>Mucoromycetes</taxon>
        <taxon>Mucorales</taxon>
        <taxon>Mucorineae</taxon>
        <taxon>Mucoraceae</taxon>
        <taxon>Thamnidium</taxon>
    </lineage>
</organism>
<sequence length="458" mass="51106">MLRSLIKPASLLRNIGSQRAFLATSTRQIRGAQASLIEADDESAQPTSNKIYTVRPVTFWMDKILEKENKRPLDIPTTQYQQASVKKTMADSYMEEYLPFKSTPALLDEYITTGGKVRIGKILEDLDALAGAISYKHMDTFVNSAPLTVVTASVDRMELLMPNTVEDFKLSGHVAYVGKSSMEVFVKLETIPQYDPSAVESSPFPPRDFMAKPTPNTVLFARITMVAVDSATGKSVRVNPLITNTEEEKKLAEYAQDCKSRKRLAGESALSKAAPTADERLTLHDIYMKYADKKDVAPENAVWIEDMSLQSVFLMQPQDRNIHNKVFGGYLMRRAYELAHATGSVFAKTNVSLLSLDEIIFKKPVPVGSLLNLHSQVIYSQDTSFQVSVSAEVTDVEAGTTELTNTFHFSLSAQDKPVREILPRTYAESMLYIEGKRRRQQGVQAKEQLLSLMSHNGI</sequence>
<keyword evidence="3" id="KW-0378">Hydrolase</keyword>
<evidence type="ECO:0000256" key="4">
    <source>
        <dbReference type="ARBA" id="ARBA00022946"/>
    </source>
</evidence>
<feature type="domain" description="HotDog ACOT-type" evidence="5">
    <location>
        <begin position="305"/>
        <end position="417"/>
    </location>
</feature>
<dbReference type="OrthoDB" id="331699at2759"/>
<dbReference type="GO" id="GO:0047617">
    <property type="term" value="F:fatty acyl-CoA hydrolase activity"/>
    <property type="evidence" value="ECO:0007669"/>
    <property type="project" value="TreeGrafter"/>
</dbReference>
<dbReference type="InterPro" id="IPR029069">
    <property type="entry name" value="HotDog_dom_sf"/>
</dbReference>
<dbReference type="AlphaFoldDB" id="A0A8H7T0E9"/>
<keyword evidence="2" id="KW-0677">Repeat</keyword>
<dbReference type="CDD" id="cd03442">
    <property type="entry name" value="BFIT_BACH"/>
    <property type="match status" value="2"/>
</dbReference>
<keyword evidence="4" id="KW-0809">Transit peptide</keyword>
<gene>
    <name evidence="6" type="ORF">INT48_004470</name>
</gene>
<dbReference type="SUPFAM" id="SSF54637">
    <property type="entry name" value="Thioesterase/thiol ester dehydrase-isomerase"/>
    <property type="match status" value="2"/>
</dbReference>
<dbReference type="PROSITE" id="PS51770">
    <property type="entry name" value="HOTDOG_ACOT"/>
    <property type="match status" value="2"/>
</dbReference>
<feature type="domain" description="HotDog ACOT-type" evidence="5">
    <location>
        <begin position="96"/>
        <end position="231"/>
    </location>
</feature>
<comment type="caution">
    <text evidence="6">The sequence shown here is derived from an EMBL/GenBank/DDBJ whole genome shotgun (WGS) entry which is preliminary data.</text>
</comment>
<dbReference type="GO" id="GO:0006637">
    <property type="term" value="P:acyl-CoA metabolic process"/>
    <property type="evidence" value="ECO:0007669"/>
    <property type="project" value="TreeGrafter"/>
</dbReference>
<reference evidence="6" key="1">
    <citation type="submission" date="2021-01" db="EMBL/GenBank/DDBJ databases">
        <title>Metabolic potential, ecology and presence of endohyphal bacteria is reflected in genomic diversity of Mucoromycotina.</title>
        <authorList>
            <person name="Muszewska A."/>
            <person name="Okrasinska A."/>
            <person name="Steczkiewicz K."/>
            <person name="Drgas O."/>
            <person name="Orlowska M."/>
            <person name="Perlinska-Lenart U."/>
            <person name="Aleksandrzak-Piekarczyk T."/>
            <person name="Szatraj K."/>
            <person name="Zielenkiewicz U."/>
            <person name="Pilsyk S."/>
            <person name="Malc E."/>
            <person name="Mieczkowski P."/>
            <person name="Kruszewska J.S."/>
            <person name="Biernat P."/>
            <person name="Pawlowska J."/>
        </authorList>
    </citation>
    <scope>NUCLEOTIDE SEQUENCE</scope>
    <source>
        <strain evidence="6">WA0000018081</strain>
    </source>
</reference>
<evidence type="ECO:0000313" key="6">
    <source>
        <dbReference type="EMBL" id="KAG2237568.1"/>
    </source>
</evidence>
<dbReference type="PANTHER" id="PTHR12655">
    <property type="entry name" value="ACYL-COA THIOESTERASE"/>
    <property type="match status" value="1"/>
</dbReference>
<name>A0A8H7T0E9_9FUNG</name>
<accession>A0A8H7T0E9</accession>